<name>A0A365P263_9FLAO</name>
<keyword evidence="2 7" id="KW-0645">Protease</keyword>
<comment type="similarity">
    <text evidence="1 7">Belongs to the peptidase M3 family.</text>
</comment>
<dbReference type="Proteomes" id="UP000253319">
    <property type="component" value="Unassembled WGS sequence"/>
</dbReference>
<dbReference type="OrthoDB" id="9773538at2"/>
<dbReference type="Gene3D" id="1.10.1370.40">
    <property type="match status" value="1"/>
</dbReference>
<dbReference type="GO" id="GO:0004222">
    <property type="term" value="F:metalloendopeptidase activity"/>
    <property type="evidence" value="ECO:0007669"/>
    <property type="project" value="InterPro"/>
</dbReference>
<dbReference type="FunFam" id="3.40.390.10:FF:000009">
    <property type="entry name" value="Oligopeptidase A"/>
    <property type="match status" value="1"/>
</dbReference>
<evidence type="ECO:0000256" key="6">
    <source>
        <dbReference type="ARBA" id="ARBA00023049"/>
    </source>
</evidence>
<evidence type="ECO:0000256" key="4">
    <source>
        <dbReference type="ARBA" id="ARBA00022801"/>
    </source>
</evidence>
<dbReference type="InterPro" id="IPR034005">
    <property type="entry name" value="M3A_DCP"/>
</dbReference>
<dbReference type="InterPro" id="IPR001567">
    <property type="entry name" value="Pept_M3A_M3B_dom"/>
</dbReference>
<protein>
    <submittedName>
        <fullName evidence="9">Peptidase M3</fullName>
    </submittedName>
</protein>
<gene>
    <name evidence="9" type="ORF">DPN68_06270</name>
</gene>
<dbReference type="GO" id="GO:0046872">
    <property type="term" value="F:metal ion binding"/>
    <property type="evidence" value="ECO:0007669"/>
    <property type="project" value="UniProtKB-UniRule"/>
</dbReference>
<evidence type="ECO:0000259" key="8">
    <source>
        <dbReference type="Pfam" id="PF01432"/>
    </source>
</evidence>
<sequence>MNKKNLLILTFASMTMITSTTVAQKKQTNLNPFFEKYNTPYNVPTFDKIKVEHFKPAFLEGIKQQEKEIDAIASNTQKATFENTILAMENSGKLLSEVSTVFFNLSSANTNADIQKIAQEVSPLLAAHSDNINLNEKLFQKVNSLWQSKNQLNLGTEEAKLLENAYKRFTRNGAKLDENAKNRLRQINAELSLLSVNFGQNILVDTNGFEMLIDKKDDLVGLPESIIQATAETAKSKGHDGKWLFTIHNSSVMPFLQYSANRALREKMYKAYKNRGNNGGANDNNENAIKLANLRLEKAQILGYETFAHYALEETMAKTPEKVTSFLEDLWKPSLAKANEEIAEIKTMMNKDGISGDVQPWDYSFYSEKIRKAKFDLDEQELAPYFSIEGVREGIFMVTNKLWGLKFKQITNVPVYHPDVTSWEVMEADGTHLGVLFMDMHPRSSKRGGAWMTSYRPQTMKDGKRVAPVISIVCNFTKPTSTTPALLTFDEVTTFFHEFGHALHGLLSDVKYKSLAGTSVSRDFVELPSQVMENWAADPVVLKMYAKHYKTGAVIPDELIEKLEKAATFGQGFATTEYLASSLLDMDYHSITSPISGKATDYEANSMKKYGLTSAITPRHSSTHFSHVFSGGYSAGYYSYIWSGVLDTDAFDQFKKTYLFSQEKAKSFRNNILSKGGTEDPMVLYKRFRGSEPSIEPLLKKRGLDKKS</sequence>
<keyword evidence="10" id="KW-1185">Reference proteome</keyword>
<dbReference type="GO" id="GO:0004180">
    <property type="term" value="F:carboxypeptidase activity"/>
    <property type="evidence" value="ECO:0007669"/>
    <property type="project" value="TreeGrafter"/>
</dbReference>
<keyword evidence="5 7" id="KW-0862">Zinc</keyword>
<comment type="cofactor">
    <cofactor evidence="7">
        <name>Zn(2+)</name>
        <dbReference type="ChEBI" id="CHEBI:29105"/>
    </cofactor>
    <text evidence="7">Binds 1 zinc ion.</text>
</comment>
<dbReference type="Gene3D" id="1.10.1370.10">
    <property type="entry name" value="Neurolysin, domain 3"/>
    <property type="match status" value="1"/>
</dbReference>
<reference evidence="9 10" key="1">
    <citation type="submission" date="2018-06" db="EMBL/GenBank/DDBJ databases">
        <title>Flavobacterium tibetense sp. nov., isolated from a wetland YonghuCo on Tibetan Plateau.</title>
        <authorList>
            <person name="Xing P."/>
            <person name="Phurbu D."/>
            <person name="Lu H."/>
        </authorList>
    </citation>
    <scope>NUCLEOTIDE SEQUENCE [LARGE SCALE GENOMIC DNA]</scope>
    <source>
        <strain evidence="9 10">YH5</strain>
    </source>
</reference>
<dbReference type="Gene3D" id="3.40.390.10">
    <property type="entry name" value="Collagenase (Catalytic Domain)"/>
    <property type="match status" value="1"/>
</dbReference>
<dbReference type="PANTHER" id="PTHR43660:SF1">
    <property type="entry name" value="DIPEPTIDYL CARBOXYPEPTIDASE"/>
    <property type="match status" value="1"/>
</dbReference>
<evidence type="ECO:0000256" key="1">
    <source>
        <dbReference type="ARBA" id="ARBA00006040"/>
    </source>
</evidence>
<dbReference type="InterPro" id="IPR024077">
    <property type="entry name" value="Neurolysin/TOP_dom2"/>
</dbReference>
<comment type="caution">
    <text evidence="9">The sequence shown here is derived from an EMBL/GenBank/DDBJ whole genome shotgun (WGS) entry which is preliminary data.</text>
</comment>
<accession>A0A365P263</accession>
<keyword evidence="3 7" id="KW-0479">Metal-binding</keyword>
<dbReference type="EMBL" id="QLST01000006">
    <property type="protein sequence ID" value="RBA28616.1"/>
    <property type="molecule type" value="Genomic_DNA"/>
</dbReference>
<dbReference type="GO" id="GO:0005829">
    <property type="term" value="C:cytosol"/>
    <property type="evidence" value="ECO:0007669"/>
    <property type="project" value="TreeGrafter"/>
</dbReference>
<evidence type="ECO:0000256" key="3">
    <source>
        <dbReference type="ARBA" id="ARBA00022723"/>
    </source>
</evidence>
<dbReference type="SUPFAM" id="SSF55486">
    <property type="entry name" value="Metalloproteases ('zincins'), catalytic domain"/>
    <property type="match status" value="1"/>
</dbReference>
<evidence type="ECO:0000256" key="5">
    <source>
        <dbReference type="ARBA" id="ARBA00022833"/>
    </source>
</evidence>
<evidence type="ECO:0000256" key="2">
    <source>
        <dbReference type="ARBA" id="ARBA00022670"/>
    </source>
</evidence>
<dbReference type="AlphaFoldDB" id="A0A365P263"/>
<dbReference type="PANTHER" id="PTHR43660">
    <property type="entry name" value="DIPEPTIDYL CARBOXYPEPTIDASE"/>
    <property type="match status" value="1"/>
</dbReference>
<keyword evidence="6 7" id="KW-0482">Metalloprotease</keyword>
<dbReference type="InterPro" id="IPR045090">
    <property type="entry name" value="Pept_M3A_M3B"/>
</dbReference>
<organism evidence="9 10">
    <name type="scientific">Flavobacterium tibetense</name>
    <dbReference type="NCBI Taxonomy" id="2233533"/>
    <lineage>
        <taxon>Bacteria</taxon>
        <taxon>Pseudomonadati</taxon>
        <taxon>Bacteroidota</taxon>
        <taxon>Flavobacteriia</taxon>
        <taxon>Flavobacteriales</taxon>
        <taxon>Flavobacteriaceae</taxon>
        <taxon>Flavobacterium</taxon>
    </lineage>
</organism>
<feature type="domain" description="Peptidase M3A/M3B catalytic" evidence="8">
    <location>
        <begin position="255"/>
        <end position="703"/>
    </location>
</feature>
<dbReference type="GO" id="GO:0006508">
    <property type="term" value="P:proteolysis"/>
    <property type="evidence" value="ECO:0007669"/>
    <property type="project" value="UniProtKB-KW"/>
</dbReference>
<dbReference type="InterPro" id="IPR024079">
    <property type="entry name" value="MetalloPept_cat_dom_sf"/>
</dbReference>
<evidence type="ECO:0000313" key="10">
    <source>
        <dbReference type="Proteomes" id="UP000253319"/>
    </source>
</evidence>
<evidence type="ECO:0000256" key="7">
    <source>
        <dbReference type="RuleBase" id="RU003435"/>
    </source>
</evidence>
<keyword evidence="4 7" id="KW-0378">Hydrolase</keyword>
<dbReference type="CDD" id="cd06456">
    <property type="entry name" value="M3A_DCP"/>
    <property type="match status" value="1"/>
</dbReference>
<proteinExistence type="inferred from homology"/>
<evidence type="ECO:0000313" key="9">
    <source>
        <dbReference type="EMBL" id="RBA28616.1"/>
    </source>
</evidence>
<dbReference type="Pfam" id="PF01432">
    <property type="entry name" value="Peptidase_M3"/>
    <property type="match status" value="1"/>
</dbReference>